<proteinExistence type="predicted"/>
<evidence type="ECO:0000313" key="2">
    <source>
        <dbReference type="Proteomes" id="UP001148629"/>
    </source>
</evidence>
<reference evidence="1" key="1">
    <citation type="submission" date="2022-08" db="EMBL/GenBank/DDBJ databases">
        <title>Genome Sequence of Fusarium decemcellulare.</title>
        <authorList>
            <person name="Buettner E."/>
        </authorList>
    </citation>
    <scope>NUCLEOTIDE SEQUENCE</scope>
    <source>
        <strain evidence="1">Babe19</strain>
    </source>
</reference>
<keyword evidence="2" id="KW-1185">Reference proteome</keyword>
<sequence length="1378" mass="155524">MEHPSASSGWTEDPWRDAFKRLPAASQALLTQARQSDGITSAEINTANIVKETIEIVKQKKSDSHSKEWTFKIGGKEIEPRHLFDRIIDWLQKFIAIGDVAVAFDPVHAALPWAASAVLNREQTQGILQIIEKVTYLVQQGRFYEATYNPTTMNLLDKSGTTWLSDLWKDLVGLYEVILTSLVYACRKLEQPTSRRVLGSIFKPEDIQNHISSLKDHGERLEKRADVCHKAHSQQVLNKLLESCEEANHKIADAALDYVSNIPFRSHHEFVQRLRTPDTCGWILETDNYQDWKKWIFKVAILYGPPGAGKTFLISRVIDDLKLPSEPEASAHSVAYFYCNRNEVDRTKPENVLLSYVRQLAMPRGRSSILKDILRLKGDLSREGRRLDLFRARELLMQLIDAYATTTLVLDAMDECDPESRQDLLDTLDHIVKQKYPAVRLFISSRRDADIRRHFEDRPKIEVEASCSQHDIGVFVEMKLQGVKNFQSRSPELRQLIKKTLMAKNEGMFQWVALQLDQLSRCLTNKEMEDRLGRLPGGLTATYQEIWSQILQSPYRRDKVPRVIQWIMASKGRLTTELLAEIMEVDPASDAPDSADEELANVAVISDIFYNLLINDVGDCWRFCHLSAREYFEEHHYSFRHANAFVGACCLKWLAIPLEPSPRLSSMFYASKHWFQHLRAMDDVEENATQRVRYLLKMFLGSFSTGSPSFNYWLEVFGSKLGVTIFHEHRSAWIQPRLGFCYGGDIGGAPILTACHLIPDHLLSDWWQEAEFDLNMCGPNGMSLLELSLRGGTLVWKYFLRRNVLVDNGSTTPLKAAIEIGNTEAIDALLAAGADVNRRAQDDRRTCLFEAIIRRDGETVRKLVNHGADINKAEVDESRWSVAHALLDLGARTSLKDLGTTIIKMARTQESTNLLRRFLDMGETLPPLGKSLALKPREMSLEEETEAVQTLIDLGAGVDDTDNGESPGALAAAVSSRFNILIVKVLLDNGANMDLITDHEQEESALCAAAYRRRNDALQFLLGAGADPNQGTDYVTPLIRCFPFYWDHGESARLLLDAGAQVNAICSEGRYPTALIAACSTDDRKDVELLIEWGADVNLSFEWAIKRGDDWVVEILLENGADPNYSYSEGTSSPLATAAYNGHFEVTKLLLEAGASPNHLLSGWFKNAIQAALRGVTKLWPEEDTESWSDDAKSDETASWSDAIDLSHRSRWLRFGDSESDETEPWSEDTHLDHSGLRVIELLLQHGAEPPMPLLKSPELPASFFQPRSGQALAIHSAFGSHNLPIGKLVTYLPPIWAAIFLELTSAMPCSLRRLLEYWSFPCSLPSFYILMIKLDQGQKSKIRPSSRYIVITNSRRQKTHKHNKSIDPNTDNKIEGS</sequence>
<evidence type="ECO:0000313" key="1">
    <source>
        <dbReference type="EMBL" id="KAJ3547221.1"/>
    </source>
</evidence>
<dbReference type="Proteomes" id="UP001148629">
    <property type="component" value="Unassembled WGS sequence"/>
</dbReference>
<dbReference type="EMBL" id="JANRMS010000086">
    <property type="protein sequence ID" value="KAJ3547221.1"/>
    <property type="molecule type" value="Genomic_DNA"/>
</dbReference>
<comment type="caution">
    <text evidence="1">The sequence shown here is derived from an EMBL/GenBank/DDBJ whole genome shotgun (WGS) entry which is preliminary data.</text>
</comment>
<protein>
    <submittedName>
        <fullName evidence="1">Uncharacterized protein</fullName>
    </submittedName>
</protein>
<organism evidence="1 2">
    <name type="scientific">Fusarium decemcellulare</name>
    <dbReference type="NCBI Taxonomy" id="57161"/>
    <lineage>
        <taxon>Eukaryota</taxon>
        <taxon>Fungi</taxon>
        <taxon>Dikarya</taxon>
        <taxon>Ascomycota</taxon>
        <taxon>Pezizomycotina</taxon>
        <taxon>Sordariomycetes</taxon>
        <taxon>Hypocreomycetidae</taxon>
        <taxon>Hypocreales</taxon>
        <taxon>Nectriaceae</taxon>
        <taxon>Fusarium</taxon>
        <taxon>Fusarium decemcellulare species complex</taxon>
    </lineage>
</organism>
<accession>A0ACC1SVG4</accession>
<gene>
    <name evidence="1" type="ORF">NM208_g1628</name>
</gene>
<name>A0ACC1SVG4_9HYPO</name>